<keyword evidence="2" id="KW-1185">Reference proteome</keyword>
<dbReference type="InParanoid" id="A0A1Q3APG7"/>
<reference evidence="2" key="1">
    <citation type="submission" date="2016-04" db="EMBL/GenBank/DDBJ databases">
        <title>Cephalotus genome sequencing.</title>
        <authorList>
            <person name="Fukushima K."/>
            <person name="Hasebe M."/>
            <person name="Fang X."/>
        </authorList>
    </citation>
    <scope>NUCLEOTIDE SEQUENCE [LARGE SCALE GENOMIC DNA]</scope>
    <source>
        <strain evidence="2">cv. St1</strain>
    </source>
</reference>
<sequence length="100" mass="11373">MQSRGASTLTLVETRGTELLCSRWACCFHLLKPRLSKESAISLMANGFIVHSQVLYTTDRSVHFLVIKLAAKKNGRPGFEYENWSWEAKECDIPRSAERV</sequence>
<protein>
    <submittedName>
        <fullName evidence="1">Uncharacterized protein</fullName>
    </submittedName>
</protein>
<dbReference type="EMBL" id="BDDD01000037">
    <property type="protein sequence ID" value="GAV57628.1"/>
    <property type="molecule type" value="Genomic_DNA"/>
</dbReference>
<proteinExistence type="predicted"/>
<dbReference type="AlphaFoldDB" id="A0A1Q3APG7"/>
<organism evidence="1 2">
    <name type="scientific">Cephalotus follicularis</name>
    <name type="common">Albany pitcher plant</name>
    <dbReference type="NCBI Taxonomy" id="3775"/>
    <lineage>
        <taxon>Eukaryota</taxon>
        <taxon>Viridiplantae</taxon>
        <taxon>Streptophyta</taxon>
        <taxon>Embryophyta</taxon>
        <taxon>Tracheophyta</taxon>
        <taxon>Spermatophyta</taxon>
        <taxon>Magnoliopsida</taxon>
        <taxon>eudicotyledons</taxon>
        <taxon>Gunneridae</taxon>
        <taxon>Pentapetalae</taxon>
        <taxon>rosids</taxon>
        <taxon>fabids</taxon>
        <taxon>Oxalidales</taxon>
        <taxon>Cephalotaceae</taxon>
        <taxon>Cephalotus</taxon>
    </lineage>
</organism>
<gene>
    <name evidence="1" type="ORF">CFOL_v3_01165</name>
</gene>
<name>A0A1Q3APG7_CEPFO</name>
<dbReference type="Proteomes" id="UP000187406">
    <property type="component" value="Unassembled WGS sequence"/>
</dbReference>
<evidence type="ECO:0000313" key="2">
    <source>
        <dbReference type="Proteomes" id="UP000187406"/>
    </source>
</evidence>
<comment type="caution">
    <text evidence="1">The sequence shown here is derived from an EMBL/GenBank/DDBJ whole genome shotgun (WGS) entry which is preliminary data.</text>
</comment>
<accession>A0A1Q3APG7</accession>
<evidence type="ECO:0000313" key="1">
    <source>
        <dbReference type="EMBL" id="GAV57628.1"/>
    </source>
</evidence>